<keyword evidence="1" id="KW-1133">Transmembrane helix</keyword>
<dbReference type="Proteomes" id="UP000199310">
    <property type="component" value="Unassembled WGS sequence"/>
</dbReference>
<evidence type="ECO:0000313" key="3">
    <source>
        <dbReference type="Proteomes" id="UP000199310"/>
    </source>
</evidence>
<evidence type="ECO:0000313" key="2">
    <source>
        <dbReference type="EMBL" id="SEW40593.1"/>
    </source>
</evidence>
<dbReference type="AlphaFoldDB" id="A0A1I0RI72"/>
<evidence type="ECO:0000256" key="1">
    <source>
        <dbReference type="SAM" id="Phobius"/>
    </source>
</evidence>
<keyword evidence="1" id="KW-0812">Transmembrane</keyword>
<keyword evidence="3" id="KW-1185">Reference proteome</keyword>
<keyword evidence="1" id="KW-0472">Membrane</keyword>
<feature type="transmembrane region" description="Helical" evidence="1">
    <location>
        <begin position="19"/>
        <end position="37"/>
    </location>
</feature>
<sequence length="48" mass="5810">METNDVLHRHERKFRRSRMLVKVSLAILLLLILLLQYDHIVNWLKNLG</sequence>
<protein>
    <submittedName>
        <fullName evidence="2">Uncharacterized protein</fullName>
    </submittedName>
</protein>
<proteinExistence type="predicted"/>
<organism evidence="2 3">
    <name type="scientific">Chitinophaga arvensicola</name>
    <dbReference type="NCBI Taxonomy" id="29529"/>
    <lineage>
        <taxon>Bacteria</taxon>
        <taxon>Pseudomonadati</taxon>
        <taxon>Bacteroidota</taxon>
        <taxon>Chitinophagia</taxon>
        <taxon>Chitinophagales</taxon>
        <taxon>Chitinophagaceae</taxon>
        <taxon>Chitinophaga</taxon>
    </lineage>
</organism>
<name>A0A1I0RI72_9BACT</name>
<dbReference type="STRING" id="29529.SAMN04488122_2870"/>
<gene>
    <name evidence="2" type="ORF">SAMN04488122_2870</name>
</gene>
<dbReference type="RefSeq" id="WP_177192167.1">
    <property type="nucleotide sequence ID" value="NZ_FOJG01000001.1"/>
</dbReference>
<reference evidence="3" key="1">
    <citation type="submission" date="2016-10" db="EMBL/GenBank/DDBJ databases">
        <authorList>
            <person name="Varghese N."/>
            <person name="Submissions S."/>
        </authorList>
    </citation>
    <scope>NUCLEOTIDE SEQUENCE [LARGE SCALE GENOMIC DNA]</scope>
    <source>
        <strain evidence="3">DSM 3695</strain>
    </source>
</reference>
<dbReference type="EMBL" id="FOJG01000001">
    <property type="protein sequence ID" value="SEW40593.1"/>
    <property type="molecule type" value="Genomic_DNA"/>
</dbReference>
<accession>A0A1I0RI72</accession>